<gene>
    <name evidence="1" type="ordered locus">Turpa_3703</name>
</gene>
<reference evidence="1 2" key="1">
    <citation type="submission" date="2012-06" db="EMBL/GenBank/DDBJ databases">
        <title>The complete chromosome of genome of Turneriella parva DSM 21527.</title>
        <authorList>
            <consortium name="US DOE Joint Genome Institute (JGI-PGF)"/>
            <person name="Lucas S."/>
            <person name="Han J."/>
            <person name="Lapidus A."/>
            <person name="Bruce D."/>
            <person name="Goodwin L."/>
            <person name="Pitluck S."/>
            <person name="Peters L."/>
            <person name="Kyrpides N."/>
            <person name="Mavromatis K."/>
            <person name="Ivanova N."/>
            <person name="Mikhailova N."/>
            <person name="Chertkov O."/>
            <person name="Detter J.C."/>
            <person name="Tapia R."/>
            <person name="Han C."/>
            <person name="Land M."/>
            <person name="Hauser L."/>
            <person name="Markowitz V."/>
            <person name="Cheng J.-F."/>
            <person name="Hugenholtz P."/>
            <person name="Woyke T."/>
            <person name="Wu D."/>
            <person name="Gronow S."/>
            <person name="Wellnitz S."/>
            <person name="Brambilla E."/>
            <person name="Klenk H.-P."/>
            <person name="Eisen J.A."/>
        </authorList>
    </citation>
    <scope>NUCLEOTIDE SEQUENCE [LARGE SCALE GENOMIC DNA]</scope>
    <source>
        <strain evidence="2">ATCC BAA-1111 / DSM 21527 / NCTC 11395 / H</strain>
    </source>
</reference>
<name>I4BAN0_TURPD</name>
<protein>
    <recommendedName>
        <fullName evidence="3">Lipoprotein</fullName>
    </recommendedName>
</protein>
<dbReference type="HOGENOM" id="CLU_564912_0_0_12"/>
<keyword evidence="2" id="KW-1185">Reference proteome</keyword>
<evidence type="ECO:0000313" key="2">
    <source>
        <dbReference type="Proteomes" id="UP000006048"/>
    </source>
</evidence>
<proteinExistence type="predicted"/>
<evidence type="ECO:0008006" key="3">
    <source>
        <dbReference type="Google" id="ProtNLM"/>
    </source>
</evidence>
<dbReference type="RefSeq" id="WP_014804814.1">
    <property type="nucleotide sequence ID" value="NC_018020.1"/>
</dbReference>
<accession>I4BAN0</accession>
<dbReference type="Proteomes" id="UP000006048">
    <property type="component" value="Chromosome"/>
</dbReference>
<dbReference type="KEGG" id="tpx:Turpa_3703"/>
<organism evidence="1 2">
    <name type="scientific">Turneriella parva (strain ATCC BAA-1111 / DSM 21527 / NCTC 11395 / H)</name>
    <name type="common">Leptospira parva</name>
    <dbReference type="NCBI Taxonomy" id="869212"/>
    <lineage>
        <taxon>Bacteria</taxon>
        <taxon>Pseudomonadati</taxon>
        <taxon>Spirochaetota</taxon>
        <taxon>Spirochaetia</taxon>
        <taxon>Leptospirales</taxon>
        <taxon>Leptospiraceae</taxon>
        <taxon>Turneriella</taxon>
    </lineage>
</organism>
<dbReference type="STRING" id="869212.Turpa_3703"/>
<dbReference type="PATRIC" id="fig|869212.3.peg.3727"/>
<dbReference type="EMBL" id="CP002959">
    <property type="protein sequence ID" value="AFM14337.1"/>
    <property type="molecule type" value="Genomic_DNA"/>
</dbReference>
<evidence type="ECO:0000313" key="1">
    <source>
        <dbReference type="EMBL" id="AFM14337.1"/>
    </source>
</evidence>
<dbReference type="AlphaFoldDB" id="I4BAN0"/>
<sequence length="483" mass="52677">MKALWVVVGLVAILSTGCVNGKGAIDKAADIEIRDAGVATGGGGAAYVGPGEVYTNQHLPQDFSLPLPVLTGTTDGTIDLGRCYMDYAPGATSLDAHTRRLCGIQFTQVQLELRALFLDLALPDIRAFCRNRLEGCDLAGREFTITVSEPVMRRVQQLFEFYKYTGLENYFEYNGYAIRNGAKIPFVIETYEETCIEPYDYRARIRTRVIGTSGGVAQTRDNAGDVIIMWNRQRHNLLLDFRTNVELFGFQINLRRTYEFSSREAGVRYTSSVNYFTGESVLVHGNAVVAEPCTGNKCVKFRHIAAEYSGTDTARDGLGGNEATSDVLRFSEGVIDVNGGLVDSYASFGGVSNRERLAFSGSTVTDLRFYGSPGNPLALVSGDAAGIATNTYLNQYATPARLGITMLADVALAAHLEPRELHWLAIADPSQAHNLRGFAVASHSQNFVLRWQDKPAHAGRFAFSGAQTYSAPKSLSLSAHPLF</sequence>
<dbReference type="PROSITE" id="PS51257">
    <property type="entry name" value="PROKAR_LIPOPROTEIN"/>
    <property type="match status" value="1"/>
</dbReference>